<evidence type="ECO:0000313" key="2">
    <source>
        <dbReference type="Proteomes" id="UP000612055"/>
    </source>
</evidence>
<protein>
    <submittedName>
        <fullName evidence="1">Uncharacterized protein</fullName>
    </submittedName>
</protein>
<reference evidence="1" key="1">
    <citation type="journal article" date="2020" name="bioRxiv">
        <title>Comparative genomics of Chlamydomonas.</title>
        <authorList>
            <person name="Craig R.J."/>
            <person name="Hasan A.R."/>
            <person name="Ness R.W."/>
            <person name="Keightley P.D."/>
        </authorList>
    </citation>
    <scope>NUCLEOTIDE SEQUENCE</scope>
    <source>
        <strain evidence="1">CCAP 11/70</strain>
    </source>
</reference>
<dbReference type="AlphaFoldDB" id="A0A836C4H9"/>
<dbReference type="Proteomes" id="UP000612055">
    <property type="component" value="Unassembled WGS sequence"/>
</dbReference>
<sequence length="315" mass="31610">MSLLGDSGHNVLHEGPLEPLQHSSNGIVLLPGESERFTCQFLSMKGHYVAHVLVTDRRLVLRREAHEAPAWFLCCLASSDAQDESAVDLADIRAVSFSSKVERNWQSVLCPRRAVPRESFMLSILLAKPLGEARAGWSTMGFPWLLEPDLLTYQVVAGGGGWGRVGVEDGTDLLTYQCNLQLAGATCSWPGAWHCPPPRACATSSCGWRSGTRRCRRGAAGAAWAGGGAGGGSSLSGALGGIGGALGGGLGGLLGGAAGAAALLGGAGAVAGAVAGVLGGGGGGGSGGGGLRGSVGGASVASCLSRGAHSELNRA</sequence>
<evidence type="ECO:0000313" key="1">
    <source>
        <dbReference type="EMBL" id="KAG2498789.1"/>
    </source>
</evidence>
<comment type="caution">
    <text evidence="1">The sequence shown here is derived from an EMBL/GenBank/DDBJ whole genome shotgun (WGS) entry which is preliminary data.</text>
</comment>
<accession>A0A836C4H9</accession>
<gene>
    <name evidence="1" type="ORF">HYH03_003528</name>
</gene>
<organism evidence="1 2">
    <name type="scientific">Edaphochlamys debaryana</name>
    <dbReference type="NCBI Taxonomy" id="47281"/>
    <lineage>
        <taxon>Eukaryota</taxon>
        <taxon>Viridiplantae</taxon>
        <taxon>Chlorophyta</taxon>
        <taxon>core chlorophytes</taxon>
        <taxon>Chlorophyceae</taxon>
        <taxon>CS clade</taxon>
        <taxon>Chlamydomonadales</taxon>
        <taxon>Chlamydomonadales incertae sedis</taxon>
        <taxon>Edaphochlamys</taxon>
    </lineage>
</organism>
<proteinExistence type="predicted"/>
<keyword evidence="2" id="KW-1185">Reference proteome</keyword>
<dbReference type="EMBL" id="JAEHOE010000009">
    <property type="protein sequence ID" value="KAG2498789.1"/>
    <property type="molecule type" value="Genomic_DNA"/>
</dbReference>
<name>A0A836C4H9_9CHLO</name>